<dbReference type="Proteomes" id="UP000053958">
    <property type="component" value="Unassembled WGS sequence"/>
</dbReference>
<organism evidence="2 3">
    <name type="scientific">Rasamsonia emersonii (strain ATCC 16479 / CBS 393.64 / IMI 116815)</name>
    <dbReference type="NCBI Taxonomy" id="1408163"/>
    <lineage>
        <taxon>Eukaryota</taxon>
        <taxon>Fungi</taxon>
        <taxon>Dikarya</taxon>
        <taxon>Ascomycota</taxon>
        <taxon>Pezizomycotina</taxon>
        <taxon>Eurotiomycetes</taxon>
        <taxon>Eurotiomycetidae</taxon>
        <taxon>Eurotiales</taxon>
        <taxon>Trichocomaceae</taxon>
        <taxon>Rasamsonia</taxon>
    </lineage>
</organism>
<comment type="caution">
    <text evidence="2">The sequence shown here is derived from an EMBL/GenBank/DDBJ whole genome shotgun (WGS) entry which is preliminary data.</text>
</comment>
<evidence type="ECO:0000313" key="3">
    <source>
        <dbReference type="Proteomes" id="UP000053958"/>
    </source>
</evidence>
<evidence type="ECO:0000256" key="1">
    <source>
        <dbReference type="SAM" id="MobiDB-lite"/>
    </source>
</evidence>
<dbReference type="GeneID" id="25315223"/>
<feature type="compositionally biased region" description="Basic and acidic residues" evidence="1">
    <location>
        <begin position="118"/>
        <end position="127"/>
    </location>
</feature>
<accession>A0A0F4YZA5</accession>
<feature type="region of interest" description="Disordered" evidence="1">
    <location>
        <begin position="86"/>
        <end position="127"/>
    </location>
</feature>
<sequence length="127" mass="13097">MPYWHNSSREFGKLIIDINILTGCRCHERWRGDDSTVCAADDVAGVAMDGTRVDCTVGCNSSGASGTGDDGIPALADDGVGVGTCIAGDESDTDATDGTTTDDGGFKDVWDNGSSTTDADRRIGADV</sequence>
<evidence type="ECO:0000313" key="2">
    <source>
        <dbReference type="EMBL" id="KKA23146.1"/>
    </source>
</evidence>
<dbReference type="AlphaFoldDB" id="A0A0F4YZA5"/>
<name>A0A0F4YZA5_RASE3</name>
<protein>
    <submittedName>
        <fullName evidence="2">Uncharacterized protein</fullName>
    </submittedName>
</protein>
<keyword evidence="3" id="KW-1185">Reference proteome</keyword>
<gene>
    <name evidence="2" type="ORF">T310_2872</name>
</gene>
<dbReference type="RefSeq" id="XP_013329758.1">
    <property type="nucleotide sequence ID" value="XM_013474304.1"/>
</dbReference>
<reference evidence="2 3" key="1">
    <citation type="submission" date="2015-04" db="EMBL/GenBank/DDBJ databases">
        <authorList>
            <person name="Heijne W.H."/>
            <person name="Fedorova N.D."/>
            <person name="Nierman W.C."/>
            <person name="Vollebregt A.W."/>
            <person name="Zhao Z."/>
            <person name="Wu L."/>
            <person name="Kumar M."/>
            <person name="Stam H."/>
            <person name="van den Berg M.A."/>
            <person name="Pel H.J."/>
        </authorList>
    </citation>
    <scope>NUCLEOTIDE SEQUENCE [LARGE SCALE GENOMIC DNA]</scope>
    <source>
        <strain evidence="2 3">CBS 393.64</strain>
    </source>
</reference>
<proteinExistence type="predicted"/>
<dbReference type="EMBL" id="LASV01000111">
    <property type="protein sequence ID" value="KKA23146.1"/>
    <property type="molecule type" value="Genomic_DNA"/>
</dbReference>